<gene>
    <name evidence="6" type="primary">sigI</name>
    <name evidence="8" type="ORF">BM613_03080</name>
</gene>
<dbReference type="Gene3D" id="1.10.1740.10">
    <property type="match status" value="1"/>
</dbReference>
<keyword evidence="5 6" id="KW-0804">Transcription</keyword>
<feature type="domain" description="RNA polymerase sigma-70 region 2" evidence="7">
    <location>
        <begin position="23"/>
        <end position="92"/>
    </location>
</feature>
<name>A0A2U3DBD2_SULT2</name>
<dbReference type="NCBIfam" id="TIGR02937">
    <property type="entry name" value="sigma70-ECF"/>
    <property type="match status" value="1"/>
</dbReference>
<dbReference type="InterPro" id="IPR014244">
    <property type="entry name" value="RNA_pol_sigma-I"/>
</dbReference>
<sequence>MPETLNELVALALDGQKDAREQLLQHCLPFVERVASATCGRGIARTDEEFQIALLALNEAIDAYVTRRGAFLHFAETVIRRRLIDSFRANSRKRELPFTAFDETDEDGNIQNTIEVASALSAYQREMEVARRAEEITRYTEELKQYGIDFFDLIHASPKHVDAREHALFAARQVVCDEDLRARFVKTKALPLKQLAPRVAVSRKTLERQRDYIVAVVVLLLGDYELLQSFVTGGNPR</sequence>
<dbReference type="Pfam" id="PF04542">
    <property type="entry name" value="Sigma70_r2"/>
    <property type="match status" value="1"/>
</dbReference>
<dbReference type="EMBL" id="MPDK01000003">
    <property type="protein sequence ID" value="PWI58583.1"/>
    <property type="molecule type" value="Genomic_DNA"/>
</dbReference>
<evidence type="ECO:0000256" key="3">
    <source>
        <dbReference type="ARBA" id="ARBA00023082"/>
    </source>
</evidence>
<comment type="subunit">
    <text evidence="6">Interacts with RsgI.</text>
</comment>
<comment type="similarity">
    <text evidence="6">Belongs to the sigma-70 factor family. SigI subfamily.</text>
</comment>
<organism evidence="8 9">
    <name type="scientific">Sulfoacidibacillus thermotolerans</name>
    <name type="common">Acidibacillus sulfuroxidans</name>
    <dbReference type="NCBI Taxonomy" id="1765684"/>
    <lineage>
        <taxon>Bacteria</taxon>
        <taxon>Bacillati</taxon>
        <taxon>Bacillota</taxon>
        <taxon>Bacilli</taxon>
        <taxon>Bacillales</taxon>
        <taxon>Alicyclobacillaceae</taxon>
        <taxon>Sulfoacidibacillus</taxon>
    </lineage>
</organism>
<dbReference type="InterPro" id="IPR014284">
    <property type="entry name" value="RNA_pol_sigma-70_dom"/>
</dbReference>
<keyword evidence="9" id="KW-1185">Reference proteome</keyword>
<dbReference type="PANTHER" id="PTHR30385:SF6">
    <property type="entry name" value="RNA POLYMERASE SIGMA FACTOR SIGI"/>
    <property type="match status" value="1"/>
</dbReference>
<keyword evidence="3 6" id="KW-0731">Sigma factor</keyword>
<comment type="subcellular location">
    <subcellularLocation>
        <location evidence="6">Cytoplasm</location>
    </subcellularLocation>
</comment>
<comment type="caution">
    <text evidence="8">The sequence shown here is derived from an EMBL/GenBank/DDBJ whole genome shotgun (WGS) entry which is preliminary data.</text>
</comment>
<proteinExistence type="inferred from homology"/>
<comment type="activity regulation">
    <text evidence="6">Negatively regulated by the anti-sigma-I factor RsgI.</text>
</comment>
<evidence type="ECO:0000256" key="5">
    <source>
        <dbReference type="ARBA" id="ARBA00023163"/>
    </source>
</evidence>
<dbReference type="AlphaFoldDB" id="A0A2U3DBD2"/>
<evidence type="ECO:0000259" key="7">
    <source>
        <dbReference type="Pfam" id="PF04542"/>
    </source>
</evidence>
<dbReference type="InterPro" id="IPR007627">
    <property type="entry name" value="RNA_pol_sigma70_r2"/>
</dbReference>
<keyword evidence="4 6" id="KW-0238">DNA-binding</keyword>
<evidence type="ECO:0000256" key="1">
    <source>
        <dbReference type="ARBA" id="ARBA00022490"/>
    </source>
</evidence>
<keyword evidence="1 6" id="KW-0963">Cytoplasm</keyword>
<dbReference type="PIRSF" id="PIRSF038953">
    <property type="entry name" value="SigI"/>
    <property type="match status" value="1"/>
</dbReference>
<dbReference type="GO" id="GO:0006352">
    <property type="term" value="P:DNA-templated transcription initiation"/>
    <property type="evidence" value="ECO:0007669"/>
    <property type="project" value="UniProtKB-UniRule"/>
</dbReference>
<dbReference type="NCBIfam" id="TIGR02895">
    <property type="entry name" value="spore_sigI"/>
    <property type="match status" value="1"/>
</dbReference>
<dbReference type="InterPro" id="IPR013325">
    <property type="entry name" value="RNA_pol_sigma_r2"/>
</dbReference>
<dbReference type="GO" id="GO:0016987">
    <property type="term" value="F:sigma factor activity"/>
    <property type="evidence" value="ECO:0007669"/>
    <property type="project" value="UniProtKB-UniRule"/>
</dbReference>
<evidence type="ECO:0000256" key="4">
    <source>
        <dbReference type="ARBA" id="ARBA00023125"/>
    </source>
</evidence>
<evidence type="ECO:0000256" key="6">
    <source>
        <dbReference type="HAMAP-Rule" id="MF_02064"/>
    </source>
</evidence>
<keyword evidence="2 6" id="KW-0805">Transcription regulation</keyword>
<dbReference type="GO" id="GO:0003677">
    <property type="term" value="F:DNA binding"/>
    <property type="evidence" value="ECO:0007669"/>
    <property type="project" value="UniProtKB-UniRule"/>
</dbReference>
<accession>A0A2U3DBD2</accession>
<reference evidence="8 9" key="1">
    <citation type="submission" date="2016-11" db="EMBL/GenBank/DDBJ databases">
        <title>Comparative genomics of Acidibacillus ferroxidans species.</title>
        <authorList>
            <person name="Oliveira G."/>
            <person name="Nunes G."/>
            <person name="Oliveira R."/>
            <person name="Araujo F."/>
            <person name="Salim A."/>
            <person name="Scholte L."/>
            <person name="Morais D."/>
            <person name="Nancucheo I."/>
            <person name="Johnson D.B."/>
            <person name="Grail B."/>
            <person name="Bittencourt J."/>
            <person name="Valadares R."/>
        </authorList>
    </citation>
    <scope>NUCLEOTIDE SEQUENCE [LARGE SCALE GENOMIC DNA]</scope>
    <source>
        <strain evidence="8 9">Y002</strain>
    </source>
</reference>
<dbReference type="PANTHER" id="PTHR30385">
    <property type="entry name" value="SIGMA FACTOR F FLAGELLAR"/>
    <property type="match status" value="1"/>
</dbReference>
<evidence type="ECO:0000313" key="9">
    <source>
        <dbReference type="Proteomes" id="UP000245380"/>
    </source>
</evidence>
<keyword evidence="6" id="KW-0346">Stress response</keyword>
<dbReference type="GO" id="GO:0005737">
    <property type="term" value="C:cytoplasm"/>
    <property type="evidence" value="ECO:0007669"/>
    <property type="project" value="UniProtKB-SubCell"/>
</dbReference>
<feature type="DNA-binding region" description="H-T-H motif" evidence="6">
    <location>
        <begin position="192"/>
        <end position="211"/>
    </location>
</feature>
<dbReference type="SUPFAM" id="SSF88946">
    <property type="entry name" value="Sigma2 domain of RNA polymerase sigma factors"/>
    <property type="match status" value="1"/>
</dbReference>
<dbReference type="HAMAP" id="MF_02064">
    <property type="entry name" value="Sigma70_SigI"/>
    <property type="match status" value="1"/>
</dbReference>
<comment type="function">
    <text evidence="6">Sigma factors are initiation factors that promote the attachment of RNA polymerase to specific initiation sites and are then released.</text>
</comment>
<evidence type="ECO:0000313" key="8">
    <source>
        <dbReference type="EMBL" id="PWI58583.1"/>
    </source>
</evidence>
<dbReference type="Proteomes" id="UP000245380">
    <property type="component" value="Unassembled WGS sequence"/>
</dbReference>
<protein>
    <recommendedName>
        <fullName evidence="6">RNA polymerase sigma factor SigI</fullName>
    </recommendedName>
</protein>
<evidence type="ECO:0000256" key="2">
    <source>
        <dbReference type="ARBA" id="ARBA00023015"/>
    </source>
</evidence>
<feature type="short sequence motif" description="Polymerase core binding" evidence="6">
    <location>
        <begin position="48"/>
        <end position="61"/>
    </location>
</feature>